<dbReference type="InterPro" id="IPR000433">
    <property type="entry name" value="Znf_ZZ"/>
</dbReference>
<keyword evidence="12" id="KW-1185">Reference proteome</keyword>
<evidence type="ECO:0000256" key="9">
    <source>
        <dbReference type="SAM" id="MobiDB-lite"/>
    </source>
</evidence>
<dbReference type="GO" id="GO:0005886">
    <property type="term" value="C:plasma membrane"/>
    <property type="evidence" value="ECO:0007669"/>
    <property type="project" value="TreeGrafter"/>
</dbReference>
<dbReference type="AlphaFoldDB" id="A0A1W0XCK7"/>
<dbReference type="GO" id="GO:0045202">
    <property type="term" value="C:synapse"/>
    <property type="evidence" value="ECO:0007669"/>
    <property type="project" value="GOC"/>
</dbReference>
<organism evidence="11 12">
    <name type="scientific">Hypsibius exemplaris</name>
    <name type="common">Freshwater tardigrade</name>
    <dbReference type="NCBI Taxonomy" id="2072580"/>
    <lineage>
        <taxon>Eukaryota</taxon>
        <taxon>Metazoa</taxon>
        <taxon>Ecdysozoa</taxon>
        <taxon>Tardigrada</taxon>
        <taxon>Eutardigrada</taxon>
        <taxon>Parachela</taxon>
        <taxon>Hypsibioidea</taxon>
        <taxon>Hypsibiidae</taxon>
        <taxon>Hypsibius</taxon>
    </lineage>
</organism>
<accession>A0A1W0XCK7</accession>
<comment type="catalytic activity">
    <reaction evidence="1">
        <text>S-ubiquitinyl-[E2 ubiquitin-conjugating enzyme]-L-cysteine + [acceptor protein]-L-lysine = [E2 ubiquitin-conjugating enzyme]-L-cysteine + N(6)-ubiquitinyl-[acceptor protein]-L-lysine.</text>
        <dbReference type="EC" id="2.3.2.27"/>
    </reaction>
</comment>
<comment type="caution">
    <text evidence="11">The sequence shown here is derived from an EMBL/GenBank/DDBJ whole genome shotgun (WGS) entry which is preliminary data.</text>
</comment>
<dbReference type="EMBL" id="MTYJ01000003">
    <property type="protein sequence ID" value="OQV25225.1"/>
    <property type="molecule type" value="Genomic_DNA"/>
</dbReference>
<dbReference type="InterPro" id="IPR050774">
    <property type="entry name" value="KCMF1/Dystrophin"/>
</dbReference>
<keyword evidence="4" id="KW-0808">Transferase</keyword>
<keyword evidence="6 8" id="KW-0863">Zinc-finger</keyword>
<dbReference type="SUPFAM" id="SSF57850">
    <property type="entry name" value="RING/U-box"/>
    <property type="match status" value="1"/>
</dbReference>
<evidence type="ECO:0000256" key="1">
    <source>
        <dbReference type="ARBA" id="ARBA00000900"/>
    </source>
</evidence>
<feature type="compositionally biased region" description="Low complexity" evidence="9">
    <location>
        <begin position="179"/>
        <end position="199"/>
    </location>
</feature>
<dbReference type="GO" id="GO:0010646">
    <property type="term" value="P:regulation of cell communication"/>
    <property type="evidence" value="ECO:0007669"/>
    <property type="project" value="UniProtKB-ARBA"/>
</dbReference>
<keyword evidence="7" id="KW-0862">Zinc</keyword>
<feature type="region of interest" description="Disordered" evidence="9">
    <location>
        <begin position="274"/>
        <end position="295"/>
    </location>
</feature>
<dbReference type="PROSITE" id="PS01357">
    <property type="entry name" value="ZF_ZZ_1"/>
    <property type="match status" value="1"/>
</dbReference>
<gene>
    <name evidence="11" type="ORF">BV898_00912</name>
</gene>
<evidence type="ECO:0000259" key="10">
    <source>
        <dbReference type="PROSITE" id="PS50135"/>
    </source>
</evidence>
<dbReference type="GO" id="GO:0061630">
    <property type="term" value="F:ubiquitin protein ligase activity"/>
    <property type="evidence" value="ECO:0007669"/>
    <property type="project" value="UniProtKB-EC"/>
</dbReference>
<dbReference type="InterPro" id="IPR008598">
    <property type="entry name" value="Di19_Zn-bd"/>
</dbReference>
<dbReference type="EC" id="2.3.2.27" evidence="3"/>
<dbReference type="GO" id="GO:0008270">
    <property type="term" value="F:zinc ion binding"/>
    <property type="evidence" value="ECO:0007669"/>
    <property type="project" value="UniProtKB-KW"/>
</dbReference>
<dbReference type="PANTHER" id="PTHR12268:SF13">
    <property type="entry name" value="E3 UBIQUITIN-PROTEIN LIGASE KCMF1"/>
    <property type="match status" value="1"/>
</dbReference>
<dbReference type="CDD" id="cd02338">
    <property type="entry name" value="ZZ_PCMF_like"/>
    <property type="match status" value="1"/>
</dbReference>
<dbReference type="InterPro" id="IPR043145">
    <property type="entry name" value="Znf_ZZ_sf"/>
</dbReference>
<evidence type="ECO:0000256" key="8">
    <source>
        <dbReference type="PROSITE-ProRule" id="PRU00228"/>
    </source>
</evidence>
<evidence type="ECO:0000256" key="7">
    <source>
        <dbReference type="ARBA" id="ARBA00022833"/>
    </source>
</evidence>
<evidence type="ECO:0000256" key="5">
    <source>
        <dbReference type="ARBA" id="ARBA00022723"/>
    </source>
</evidence>
<evidence type="ECO:0000256" key="4">
    <source>
        <dbReference type="ARBA" id="ARBA00022679"/>
    </source>
</evidence>
<sequence length="467" mass="49054">MPATGTKHEGVSCDSCMKSNFRGRRYKCLMCYDYDLCGSCRDIKAITGRHSENHPMQCILTRTDLEIYYGGETILFDQGQSFTCPYCGEMGFSDMDLADHVGVKHPNSINDVICPICSTMQGGDPNHVTEDLLAHLSTDHQPNSNETSSGRSLGAGRGGRGYRGLPSSGPTMVRRRGQTRPGGPAAGTGASHASASEATLSRAAAIQRSVAASRGGDLSPSELSAVQHLLPPTSALSASIRDGTDPISGFAELLSQLTNVGRASGQPSLASLGAAAAAGGGQPPPSQTSATSAAGAMMADTASSLHQLQLQLQLERQTLLFGRLSESSRLASTGSTRGAESSQLDPRLAAAYMSGLSPFSSGSRQAAQAAAQNVTAPPQTVVKAKKEKEGCSLLEKLLEERTAEDQKENSTDEHANRALFIEELLIGTLSEDFATADDGGGRNGHLFHRQDRSLILDLCTKAVGLLD</sequence>
<dbReference type="Pfam" id="PF05605">
    <property type="entry name" value="zf-Di19"/>
    <property type="match status" value="1"/>
</dbReference>
<evidence type="ECO:0000256" key="6">
    <source>
        <dbReference type="ARBA" id="ARBA00022771"/>
    </source>
</evidence>
<name>A0A1W0XCK7_HYPEX</name>
<evidence type="ECO:0000313" key="12">
    <source>
        <dbReference type="Proteomes" id="UP000192578"/>
    </source>
</evidence>
<dbReference type="Gene3D" id="3.30.60.90">
    <property type="match status" value="1"/>
</dbReference>
<keyword evidence="5" id="KW-0479">Metal-binding</keyword>
<evidence type="ECO:0000256" key="3">
    <source>
        <dbReference type="ARBA" id="ARBA00012483"/>
    </source>
</evidence>
<feature type="domain" description="ZZ-type" evidence="10">
    <location>
        <begin position="8"/>
        <end position="64"/>
    </location>
</feature>
<dbReference type="SMART" id="SM00291">
    <property type="entry name" value="ZnF_ZZ"/>
    <property type="match status" value="1"/>
</dbReference>
<evidence type="ECO:0000313" key="11">
    <source>
        <dbReference type="EMBL" id="OQV25225.1"/>
    </source>
</evidence>
<dbReference type="OrthoDB" id="7873042at2759"/>
<dbReference type="GO" id="GO:0023051">
    <property type="term" value="P:regulation of signaling"/>
    <property type="evidence" value="ECO:0007669"/>
    <property type="project" value="UniProtKB-ARBA"/>
</dbReference>
<feature type="compositionally biased region" description="Gly residues" evidence="9">
    <location>
        <begin position="153"/>
        <end position="162"/>
    </location>
</feature>
<dbReference type="Proteomes" id="UP000192578">
    <property type="component" value="Unassembled WGS sequence"/>
</dbReference>
<dbReference type="PANTHER" id="PTHR12268">
    <property type="entry name" value="E3 UBIQUITIN-PROTEIN LIGASE KCMF1"/>
    <property type="match status" value="1"/>
</dbReference>
<dbReference type="Pfam" id="PF00569">
    <property type="entry name" value="ZZ"/>
    <property type="match status" value="1"/>
</dbReference>
<comment type="similarity">
    <text evidence="2">Belongs to the KCMF1 family.</text>
</comment>
<evidence type="ECO:0000256" key="2">
    <source>
        <dbReference type="ARBA" id="ARBA00010938"/>
    </source>
</evidence>
<dbReference type="PROSITE" id="PS50135">
    <property type="entry name" value="ZF_ZZ_2"/>
    <property type="match status" value="1"/>
</dbReference>
<protein>
    <recommendedName>
        <fullName evidence="3">RING-type E3 ubiquitin transferase</fullName>
        <ecNumber evidence="3">2.3.2.27</ecNumber>
    </recommendedName>
</protein>
<proteinExistence type="inferred from homology"/>
<reference evidence="12" key="1">
    <citation type="submission" date="2017-01" db="EMBL/GenBank/DDBJ databases">
        <title>Comparative genomics of anhydrobiosis in the tardigrade Hypsibius dujardini.</title>
        <authorList>
            <person name="Yoshida Y."/>
            <person name="Koutsovoulos G."/>
            <person name="Laetsch D."/>
            <person name="Stevens L."/>
            <person name="Kumar S."/>
            <person name="Horikawa D."/>
            <person name="Ishino K."/>
            <person name="Komine S."/>
            <person name="Tomita M."/>
            <person name="Blaxter M."/>
            <person name="Arakawa K."/>
        </authorList>
    </citation>
    <scope>NUCLEOTIDE SEQUENCE [LARGE SCALE GENOMIC DNA]</scope>
    <source>
        <strain evidence="12">Z151</strain>
    </source>
</reference>
<dbReference type="GO" id="GO:0099536">
    <property type="term" value="P:synaptic signaling"/>
    <property type="evidence" value="ECO:0007669"/>
    <property type="project" value="TreeGrafter"/>
</dbReference>
<feature type="region of interest" description="Disordered" evidence="9">
    <location>
        <begin position="138"/>
        <end position="200"/>
    </location>
</feature>